<evidence type="ECO:0000313" key="2">
    <source>
        <dbReference type="EMBL" id="CAB4567441.1"/>
    </source>
</evidence>
<accession>A0A6J6DTK6</accession>
<dbReference type="AlphaFoldDB" id="A0A6J6DTK6"/>
<gene>
    <name evidence="2" type="ORF">UFOPK1726_00075</name>
</gene>
<dbReference type="Gene3D" id="3.90.1150.200">
    <property type="match status" value="1"/>
</dbReference>
<dbReference type="EMBL" id="CAEZTT010000003">
    <property type="protein sequence ID" value="CAB4567441.1"/>
    <property type="molecule type" value="Genomic_DNA"/>
</dbReference>
<protein>
    <submittedName>
        <fullName evidence="2">Unannotated protein</fullName>
    </submittedName>
</protein>
<dbReference type="InterPro" id="IPR014922">
    <property type="entry name" value="YdhG-like"/>
</dbReference>
<feature type="domain" description="YdhG-like" evidence="1">
    <location>
        <begin position="20"/>
        <end position="112"/>
    </location>
</feature>
<dbReference type="SUPFAM" id="SSF82185">
    <property type="entry name" value="Histone H3 K4-specific methyltransferase SET7/9 N-terminal domain"/>
    <property type="match status" value="1"/>
</dbReference>
<name>A0A6J6DTK6_9ZZZZ</name>
<sequence>MVAKTPIDKHLARLPKAQANTLLELRDQLVTLLPTATETISYNLATIKIHGVGLISFDGFKQHNSIFPSSGSITQALAKDLAKYDFSKGAIKFPLDQKIPTALVKKIIKHRIAEINSSYPKKSGEYLEFYGNGVLKAEGKYKSNQLHGKWQWYRKDGTKMRSGEFKLGKQVGTWITYDQSGKPHKTTNFN</sequence>
<dbReference type="Gene3D" id="2.20.110.10">
    <property type="entry name" value="Histone H3 K4-specific methyltransferase SET7/9 N-terminal domain"/>
    <property type="match status" value="1"/>
</dbReference>
<dbReference type="Pfam" id="PF07661">
    <property type="entry name" value="MORN_2"/>
    <property type="match status" value="2"/>
</dbReference>
<evidence type="ECO:0000259" key="1">
    <source>
        <dbReference type="Pfam" id="PF08818"/>
    </source>
</evidence>
<reference evidence="2" key="1">
    <citation type="submission" date="2020-05" db="EMBL/GenBank/DDBJ databases">
        <authorList>
            <person name="Chiriac C."/>
            <person name="Salcher M."/>
            <person name="Ghai R."/>
            <person name="Kavagutti S V."/>
        </authorList>
    </citation>
    <scope>NUCLEOTIDE SEQUENCE</scope>
</reference>
<proteinExistence type="predicted"/>
<dbReference type="SUPFAM" id="SSF159888">
    <property type="entry name" value="YdhG-like"/>
    <property type="match status" value="1"/>
</dbReference>
<dbReference type="InterPro" id="IPR011652">
    <property type="entry name" value="MORN_2"/>
</dbReference>
<dbReference type="Pfam" id="PF08818">
    <property type="entry name" value="DUF1801"/>
    <property type="match status" value="1"/>
</dbReference>
<organism evidence="2">
    <name type="scientific">freshwater metagenome</name>
    <dbReference type="NCBI Taxonomy" id="449393"/>
    <lineage>
        <taxon>unclassified sequences</taxon>
        <taxon>metagenomes</taxon>
        <taxon>ecological metagenomes</taxon>
    </lineage>
</organism>